<gene>
    <name evidence="1" type="ORF">HUJ06_000766</name>
    <name evidence="2" type="ORF">HUJ06_000767</name>
</gene>
<dbReference type="EMBL" id="DUZY01000006">
    <property type="protein sequence ID" value="DAD42537.1"/>
    <property type="molecule type" value="Genomic_DNA"/>
</dbReference>
<dbReference type="AlphaFoldDB" id="A0A822ZCA5"/>
<reference evidence="2 3" key="1">
    <citation type="journal article" date="2020" name="Mol. Biol. Evol.">
        <title>Distinct Expression and Methylation Patterns for Genes with Different Fates following a Single Whole-Genome Duplication in Flowering Plants.</title>
        <authorList>
            <person name="Shi T."/>
            <person name="Rahmani R.S."/>
            <person name="Gugger P.F."/>
            <person name="Wang M."/>
            <person name="Li H."/>
            <person name="Zhang Y."/>
            <person name="Li Z."/>
            <person name="Wang Q."/>
            <person name="Van de Peer Y."/>
            <person name="Marchal K."/>
            <person name="Chen J."/>
        </authorList>
    </citation>
    <scope>NUCLEOTIDE SEQUENCE [LARGE SCALE GENOMIC DNA]</scope>
    <source>
        <tissue evidence="2">Leaf</tissue>
    </source>
</reference>
<sequence>MLGDFASTTQNALDYLNGLIQHVKGSGSNSEKTQLAQ</sequence>
<accession>A0A822ZCA5</accession>
<organism evidence="2 3">
    <name type="scientific">Nelumbo nucifera</name>
    <name type="common">Sacred lotus</name>
    <dbReference type="NCBI Taxonomy" id="4432"/>
    <lineage>
        <taxon>Eukaryota</taxon>
        <taxon>Viridiplantae</taxon>
        <taxon>Streptophyta</taxon>
        <taxon>Embryophyta</taxon>
        <taxon>Tracheophyta</taxon>
        <taxon>Spermatophyta</taxon>
        <taxon>Magnoliopsida</taxon>
        <taxon>Proteales</taxon>
        <taxon>Nelumbonaceae</taxon>
        <taxon>Nelumbo</taxon>
    </lineage>
</organism>
<proteinExistence type="predicted"/>
<protein>
    <submittedName>
        <fullName evidence="2">Uncharacterized protein</fullName>
    </submittedName>
</protein>
<name>A0A822ZCA5_NELNU</name>
<dbReference type="EMBL" id="DUZY01000006">
    <property type="protein sequence ID" value="DAD42536.1"/>
    <property type="molecule type" value="Genomic_DNA"/>
</dbReference>
<comment type="caution">
    <text evidence="2">The sequence shown here is derived from an EMBL/GenBank/DDBJ whole genome shotgun (WGS) entry which is preliminary data.</text>
</comment>
<evidence type="ECO:0000313" key="2">
    <source>
        <dbReference type="EMBL" id="DAD42537.1"/>
    </source>
</evidence>
<evidence type="ECO:0000313" key="3">
    <source>
        <dbReference type="Proteomes" id="UP000607653"/>
    </source>
</evidence>
<evidence type="ECO:0000313" key="1">
    <source>
        <dbReference type="EMBL" id="DAD42536.1"/>
    </source>
</evidence>
<keyword evidence="3" id="KW-1185">Reference proteome</keyword>
<dbReference type="Proteomes" id="UP000607653">
    <property type="component" value="Unassembled WGS sequence"/>
</dbReference>